<gene>
    <name evidence="5" type="primary">RIM8_1</name>
    <name evidence="5" type="ORF">GRS66_001772</name>
</gene>
<feature type="compositionally biased region" description="Basic and acidic residues" evidence="3">
    <location>
        <begin position="518"/>
        <end position="530"/>
    </location>
</feature>
<feature type="compositionally biased region" description="Low complexity" evidence="3">
    <location>
        <begin position="235"/>
        <end position="258"/>
    </location>
</feature>
<sequence length="542" mass="60864">MSLLRLWNKESRAPSKIKSHGIVGSYGNSMLAHNNVKQFRIDIDEPHRVWKPNESITGEAVIDIKRDITNVAIKLSLVCEVRVKTGNSPTSKNKRIEKTLEKSTFLYGQDYVKTAFSAKEKKPHVDKTTILNGLSKGEHRFPFRIRIPRGRGMLSSIKFERGSITYFLSCTLESLNNINGLKKPEARCEREFAVIVPLDVSRLPKPKTKTVVLQSASMVQNKKNKSTEDESSSYTQLTQKSTTSNSSSSSVNSKTSPLPNKTVTISVDIPQAGFMIGEIIPIDVKIDHYKPFYAPAGLTTTLVRICRVGGAGKDDPMETFRKDICQSISPIYINPETLQFQSRVYLKVPLDAFSTLTTVGKFFSFQYYIEVMVNLSKKNVVYTESNRIIGTPIGEQNGLGVENNINRIQRKMLRMVNPETLENDSEGYESSIFFKDMVNVEKLKRLRNVTGMSIETVIGTTRSEQQQSDASIPSQSSITAPQNSPSNLRDWLAPLNAYDSDDVPVPKYSPNDKVSVPSEDKQELEQKRLQQLESDPPPCDDY</sequence>
<comment type="similarity">
    <text evidence="1">Belongs to the arrestin family. PalF/RIM8 subfamily.</text>
</comment>
<proteinExistence type="inferred from homology"/>
<dbReference type="SMART" id="SM01017">
    <property type="entry name" value="Arrestin_C"/>
    <property type="match status" value="1"/>
</dbReference>
<dbReference type="InterPro" id="IPR011021">
    <property type="entry name" value="Arrestin-like_N"/>
</dbReference>
<dbReference type="SUPFAM" id="SSF81296">
    <property type="entry name" value="E set domains"/>
    <property type="match status" value="1"/>
</dbReference>
<evidence type="ECO:0000256" key="1">
    <source>
        <dbReference type="ARBA" id="ARBA00037950"/>
    </source>
</evidence>
<dbReference type="EMBL" id="CP048988">
    <property type="protein sequence ID" value="QID79502.1"/>
    <property type="molecule type" value="Genomic_DNA"/>
</dbReference>
<feature type="compositionally biased region" description="Polar residues" evidence="3">
    <location>
        <begin position="460"/>
        <end position="487"/>
    </location>
</feature>
<dbReference type="GO" id="GO:0005886">
    <property type="term" value="C:plasma membrane"/>
    <property type="evidence" value="ECO:0007669"/>
    <property type="project" value="TreeGrafter"/>
</dbReference>
<dbReference type="InterPro" id="IPR011022">
    <property type="entry name" value="Arrestin_C-like"/>
</dbReference>
<feature type="region of interest" description="Disordered" evidence="3">
    <location>
        <begin position="214"/>
        <end position="258"/>
    </location>
</feature>
<dbReference type="InterPro" id="IPR014752">
    <property type="entry name" value="Arrestin-like_C"/>
</dbReference>
<dbReference type="InterPro" id="IPR014756">
    <property type="entry name" value="Ig_E-set"/>
</dbReference>
<feature type="region of interest" description="Disordered" evidence="3">
    <location>
        <begin position="460"/>
        <end position="542"/>
    </location>
</feature>
<evidence type="ECO:0000259" key="4">
    <source>
        <dbReference type="SMART" id="SM01017"/>
    </source>
</evidence>
<dbReference type="FunFam" id="2.60.40.640:FF:000043">
    <property type="entry name" value="pH-response regulator protein palF/RIM8"/>
    <property type="match status" value="1"/>
</dbReference>
<evidence type="ECO:0000256" key="2">
    <source>
        <dbReference type="ARBA" id="ARBA00040066"/>
    </source>
</evidence>
<dbReference type="AlphaFoldDB" id="A0A6C1DR44"/>
<dbReference type="GO" id="GO:0005829">
    <property type="term" value="C:cytosol"/>
    <property type="evidence" value="ECO:0007669"/>
    <property type="project" value="TreeGrafter"/>
</dbReference>
<accession>A0A6C1DR44</accession>
<protein>
    <recommendedName>
        <fullName evidence="2">pH-response regulator protein palF/RIM8</fullName>
    </recommendedName>
</protein>
<evidence type="ECO:0000313" key="5">
    <source>
        <dbReference type="EMBL" id="QID79502.1"/>
    </source>
</evidence>
<dbReference type="OrthoDB" id="7785529at2759"/>
<organism evidence="5 6">
    <name type="scientific">Saccharomyces pastorianus</name>
    <name type="common">Lager yeast</name>
    <name type="synonym">Saccharomyces cerevisiae x Saccharomyces eubayanus</name>
    <dbReference type="NCBI Taxonomy" id="27292"/>
    <lineage>
        <taxon>Eukaryota</taxon>
        <taxon>Fungi</taxon>
        <taxon>Dikarya</taxon>
        <taxon>Ascomycota</taxon>
        <taxon>Saccharomycotina</taxon>
        <taxon>Saccharomycetes</taxon>
        <taxon>Saccharomycetales</taxon>
        <taxon>Saccharomycetaceae</taxon>
        <taxon>Saccharomyces</taxon>
    </lineage>
</organism>
<feature type="domain" description="Arrestin C-terminal-like" evidence="4">
    <location>
        <begin position="259"/>
        <end position="394"/>
    </location>
</feature>
<dbReference type="InterPro" id="IPR050357">
    <property type="entry name" value="Arrestin_domain-protein"/>
</dbReference>
<dbReference type="PANTHER" id="PTHR11188:SF161">
    <property type="entry name" value="PH-RESPONSE REGULATOR PROTEIN PALF_RIM8"/>
    <property type="match status" value="1"/>
</dbReference>
<dbReference type="Pfam" id="PF02752">
    <property type="entry name" value="Arrestin_C"/>
    <property type="match status" value="1"/>
</dbReference>
<dbReference type="GO" id="GO:0070086">
    <property type="term" value="P:ubiquitin-dependent endocytosis"/>
    <property type="evidence" value="ECO:0007669"/>
    <property type="project" value="TreeGrafter"/>
</dbReference>
<dbReference type="Proteomes" id="UP000501346">
    <property type="component" value="Chromosome ScVII"/>
</dbReference>
<dbReference type="PANTHER" id="PTHR11188">
    <property type="entry name" value="ARRESTIN DOMAIN CONTAINING PROTEIN"/>
    <property type="match status" value="1"/>
</dbReference>
<evidence type="ECO:0000313" key="6">
    <source>
        <dbReference type="Proteomes" id="UP000501346"/>
    </source>
</evidence>
<dbReference type="GO" id="GO:0031625">
    <property type="term" value="F:ubiquitin protein ligase binding"/>
    <property type="evidence" value="ECO:0007669"/>
    <property type="project" value="TreeGrafter"/>
</dbReference>
<evidence type="ECO:0000256" key="3">
    <source>
        <dbReference type="SAM" id="MobiDB-lite"/>
    </source>
</evidence>
<reference evidence="5 6" key="1">
    <citation type="journal article" date="2019" name="BMC Genomics">
        <title>Chromosome level assembly and comparative genome analysis confirm lager-brewing yeasts originated from a single hybridization.</title>
        <authorList>
            <person name="Salazar A.N."/>
            <person name="Gorter de Vries A.R."/>
            <person name="van den Broek M."/>
            <person name="Brouwers N."/>
            <person name="de la Torre Cortes P."/>
            <person name="Kuijpers N.G.A."/>
            <person name="Daran J.G."/>
            <person name="Abeel T."/>
        </authorList>
    </citation>
    <scope>NUCLEOTIDE SEQUENCE [LARGE SCALE GENOMIC DNA]</scope>
    <source>
        <strain evidence="5 6">CBS 1483</strain>
    </source>
</reference>
<dbReference type="Pfam" id="PF00339">
    <property type="entry name" value="Arrestin_N"/>
    <property type="match status" value="1"/>
</dbReference>
<name>A0A6C1DR44_SACPS</name>
<dbReference type="GO" id="GO:0030674">
    <property type="term" value="F:protein-macromolecule adaptor activity"/>
    <property type="evidence" value="ECO:0007669"/>
    <property type="project" value="TreeGrafter"/>
</dbReference>
<dbReference type="Gene3D" id="2.60.40.640">
    <property type="match status" value="2"/>
</dbReference>
<keyword evidence="6" id="KW-1185">Reference proteome</keyword>